<accession>W4HQU9</accession>
<dbReference type="Proteomes" id="UP000019063">
    <property type="component" value="Unassembled WGS sequence"/>
</dbReference>
<gene>
    <name evidence="1" type="ORF">ATO8_02810</name>
</gene>
<keyword evidence="2" id="KW-1185">Reference proteome</keyword>
<evidence type="ECO:0008006" key="3">
    <source>
        <dbReference type="Google" id="ProtNLM"/>
    </source>
</evidence>
<protein>
    <recommendedName>
        <fullName evidence="3">DUF1127 domain-containing protein</fullName>
    </recommendedName>
</protein>
<organism evidence="1 2">
    <name type="scientific">Roseivivax marinus</name>
    <dbReference type="NCBI Taxonomy" id="1379903"/>
    <lineage>
        <taxon>Bacteria</taxon>
        <taxon>Pseudomonadati</taxon>
        <taxon>Pseudomonadota</taxon>
        <taxon>Alphaproteobacteria</taxon>
        <taxon>Rhodobacterales</taxon>
        <taxon>Roseobacteraceae</taxon>
        <taxon>Roseivivax</taxon>
    </lineage>
</organism>
<dbReference type="RefSeq" id="WP_043841765.1">
    <property type="nucleotide sequence ID" value="NZ_AQQW01000001.1"/>
</dbReference>
<name>W4HQU9_9RHOB</name>
<evidence type="ECO:0000313" key="2">
    <source>
        <dbReference type="Proteomes" id="UP000019063"/>
    </source>
</evidence>
<comment type="caution">
    <text evidence="1">The sequence shown here is derived from an EMBL/GenBank/DDBJ whole genome shotgun (WGS) entry which is preliminary data.</text>
</comment>
<proteinExistence type="predicted"/>
<dbReference type="EMBL" id="AQQW01000001">
    <property type="protein sequence ID" value="ETW14803.1"/>
    <property type="molecule type" value="Genomic_DNA"/>
</dbReference>
<evidence type="ECO:0000313" key="1">
    <source>
        <dbReference type="EMBL" id="ETW14803.1"/>
    </source>
</evidence>
<dbReference type="AlphaFoldDB" id="W4HQU9"/>
<reference evidence="1 2" key="1">
    <citation type="journal article" date="2014" name="Antonie Van Leeuwenhoek">
        <title>Roseivivax atlanticus sp. nov., isolated from surface seawater of the Atlantic Ocean.</title>
        <authorList>
            <person name="Li G."/>
            <person name="Lai Q."/>
            <person name="Liu X."/>
            <person name="Sun F."/>
            <person name="Shao Z."/>
        </authorList>
    </citation>
    <scope>NUCLEOTIDE SEQUENCE [LARGE SCALE GENOMIC DNA]</scope>
    <source>
        <strain evidence="1 2">22II-s10s</strain>
    </source>
</reference>
<sequence length="72" mass="8227">MARVSALFVPTFVNPLSALLHRLQRHHRARRDARILDALPRERLEDIGIAPRSEANCRHSGEGAPIPRAQRW</sequence>